<organism evidence="2 3">
    <name type="scientific">Streptomyces cadmiisoli</name>
    <dbReference type="NCBI Taxonomy" id="2184053"/>
    <lineage>
        <taxon>Bacteria</taxon>
        <taxon>Bacillati</taxon>
        <taxon>Actinomycetota</taxon>
        <taxon>Actinomycetes</taxon>
        <taxon>Kitasatosporales</taxon>
        <taxon>Streptomycetaceae</taxon>
        <taxon>Streptomyces</taxon>
        <taxon>Streptomyces aurantiacus group</taxon>
    </lineage>
</organism>
<evidence type="ECO:0000256" key="1">
    <source>
        <dbReference type="SAM" id="MobiDB-lite"/>
    </source>
</evidence>
<feature type="region of interest" description="Disordered" evidence="1">
    <location>
        <begin position="51"/>
        <end position="81"/>
    </location>
</feature>
<protein>
    <recommendedName>
        <fullName evidence="4">Secreted protein</fullName>
    </recommendedName>
</protein>
<accession>A0A2Z4JBR6</accession>
<keyword evidence="3" id="KW-1185">Reference proteome</keyword>
<evidence type="ECO:0000313" key="3">
    <source>
        <dbReference type="Proteomes" id="UP000249616"/>
    </source>
</evidence>
<dbReference type="Proteomes" id="UP000249616">
    <property type="component" value="Chromosome"/>
</dbReference>
<feature type="compositionally biased region" description="Basic and acidic residues" evidence="1">
    <location>
        <begin position="51"/>
        <end position="71"/>
    </location>
</feature>
<evidence type="ECO:0000313" key="2">
    <source>
        <dbReference type="EMBL" id="AWW42571.1"/>
    </source>
</evidence>
<dbReference type="EMBL" id="CP030073">
    <property type="protein sequence ID" value="AWW42571.1"/>
    <property type="molecule type" value="Genomic_DNA"/>
</dbReference>
<sequence>MPEPRRETADTPVRRPVRRGRVAAVAGCLLLAGALTAGVGATVVTVRGADRDAGDPRWKFPKDQAEAREAPEPTGLAGTLVPYGTDGWVRGPDLAEFGSDAEFSGAQATALRKQSLRGLSRSLRKELEKEIDRQRASGMAMRSYFSGDATYFTEEISSVSMVLTRMENRAAVRDLDESHRELFGALGGRKGPKIKGYKDAGCFRAPRGGEDELSGMLCSAHVGQVLVTVVAVGTETLDSDAVAALVRTQLDRIAEPGKAI</sequence>
<dbReference type="AlphaFoldDB" id="A0A2Z4JBR6"/>
<evidence type="ECO:0008006" key="4">
    <source>
        <dbReference type="Google" id="ProtNLM"/>
    </source>
</evidence>
<reference evidence="2 3" key="1">
    <citation type="journal article" date="2019" name="Int. J. Syst. Evol. Microbiol.">
        <title>Streptomyces cadmiisoli sp. nov., a novel actinomycete isolated from cadmium-contaminated soil.</title>
        <authorList>
            <person name="Li K."/>
            <person name="Tang X."/>
            <person name="Zhao J."/>
            <person name="Guo Y."/>
            <person name="Tang Y."/>
            <person name="Gao J."/>
        </authorList>
    </citation>
    <scope>NUCLEOTIDE SEQUENCE [LARGE SCALE GENOMIC DNA]</scope>
    <source>
        <strain evidence="2 3">ZFG47</strain>
    </source>
</reference>
<dbReference type="KEGG" id="scad:DN051_21245"/>
<name>A0A2Z4JBR6_9ACTN</name>
<gene>
    <name evidence="2" type="ORF">DN051_21245</name>
</gene>
<proteinExistence type="predicted"/>